<dbReference type="PANTHER" id="PTHR44591:SF14">
    <property type="entry name" value="PROTEIN PILG"/>
    <property type="match status" value="1"/>
</dbReference>
<dbReference type="InterPro" id="IPR013971">
    <property type="entry name" value="HalX_domain"/>
</dbReference>
<accession>A0A1G8TW88</accession>
<dbReference type="AlphaFoldDB" id="A0A1G8TW88"/>
<name>A0A1G8TW88_9EURY</name>
<proteinExistence type="predicted"/>
<dbReference type="InterPro" id="IPR001789">
    <property type="entry name" value="Sig_transdc_resp-reg_receiver"/>
</dbReference>
<protein>
    <submittedName>
        <fullName evidence="6">HalX domain-containing protein</fullName>
    </submittedName>
</protein>
<dbReference type="InterPro" id="IPR050595">
    <property type="entry name" value="Bact_response_regulator"/>
</dbReference>
<dbReference type="STRING" id="890420.SAMN05216226_103253"/>
<dbReference type="RefSeq" id="WP_092699952.1">
    <property type="nucleotide sequence ID" value="NZ_FNFC01000003.1"/>
</dbReference>
<dbReference type="Pfam" id="PF00072">
    <property type="entry name" value="Response_reg"/>
    <property type="match status" value="1"/>
</dbReference>
<keyword evidence="2" id="KW-0902">Two-component regulatory system</keyword>
<dbReference type="GO" id="GO:0000160">
    <property type="term" value="P:phosphorelay signal transduction system"/>
    <property type="evidence" value="ECO:0007669"/>
    <property type="project" value="UniProtKB-KW"/>
</dbReference>
<evidence type="ECO:0000313" key="6">
    <source>
        <dbReference type="EMBL" id="SDJ44990.1"/>
    </source>
</evidence>
<evidence type="ECO:0000256" key="3">
    <source>
        <dbReference type="PROSITE-ProRule" id="PRU00169"/>
    </source>
</evidence>
<dbReference type="Pfam" id="PF08663">
    <property type="entry name" value="HalX"/>
    <property type="match status" value="1"/>
</dbReference>
<dbReference type="PROSITE" id="PS50110">
    <property type="entry name" value="RESPONSE_REGULATORY"/>
    <property type="match status" value="1"/>
</dbReference>
<dbReference type="InterPro" id="IPR011006">
    <property type="entry name" value="CheY-like_superfamily"/>
</dbReference>
<feature type="modified residue" description="4-aspartylphosphate" evidence="3">
    <location>
        <position position="57"/>
    </location>
</feature>
<dbReference type="SMART" id="SM00448">
    <property type="entry name" value="REC"/>
    <property type="match status" value="1"/>
</dbReference>
<dbReference type="SUPFAM" id="SSF52172">
    <property type="entry name" value="CheY-like"/>
    <property type="match status" value="1"/>
</dbReference>
<evidence type="ECO:0000256" key="1">
    <source>
        <dbReference type="ARBA" id="ARBA00022553"/>
    </source>
</evidence>
<evidence type="ECO:0000259" key="5">
    <source>
        <dbReference type="PROSITE" id="PS50110"/>
    </source>
</evidence>
<reference evidence="6 7" key="1">
    <citation type="submission" date="2016-10" db="EMBL/GenBank/DDBJ databases">
        <authorList>
            <person name="de Groot N.N."/>
        </authorList>
    </citation>
    <scope>NUCLEOTIDE SEQUENCE [LARGE SCALE GENOMIC DNA]</scope>
    <source>
        <strain evidence="6 7">IBRC-M10015</strain>
    </source>
</reference>
<feature type="coiled-coil region" evidence="4">
    <location>
        <begin position="133"/>
        <end position="176"/>
    </location>
</feature>
<evidence type="ECO:0000256" key="4">
    <source>
        <dbReference type="SAM" id="Coils"/>
    </source>
</evidence>
<keyword evidence="4" id="KW-0175">Coiled coil</keyword>
<dbReference type="PANTHER" id="PTHR44591">
    <property type="entry name" value="STRESS RESPONSE REGULATOR PROTEIN 1"/>
    <property type="match status" value="1"/>
</dbReference>
<feature type="domain" description="Response regulatory" evidence="5">
    <location>
        <begin position="10"/>
        <end position="119"/>
    </location>
</feature>
<dbReference type="Proteomes" id="UP000198856">
    <property type="component" value="Unassembled WGS sequence"/>
</dbReference>
<dbReference type="Gene3D" id="3.40.50.2300">
    <property type="match status" value="1"/>
</dbReference>
<sequence length="186" mass="21343">MTDALDRDAHVLIVEDEEDLADMYAAYLKDEFTVSVVYGGKAAIETLDETVDIVLLDRRMPVVTGNEVLAHIEEQGFECRVAMVTAVNPDFDIIDLRIDDYLVKPVSHEDIRQTVERMLKLEAYNEHMQELTSKKLKRNVLEVEKTRAQLSESEEFQRLNEEIDTLEDEVDSITADLDPEGLQRSR</sequence>
<evidence type="ECO:0000256" key="2">
    <source>
        <dbReference type="ARBA" id="ARBA00023012"/>
    </source>
</evidence>
<dbReference type="OrthoDB" id="269529at2157"/>
<organism evidence="6 7">
    <name type="scientific">Halovenus aranensis</name>
    <dbReference type="NCBI Taxonomy" id="890420"/>
    <lineage>
        <taxon>Archaea</taxon>
        <taxon>Methanobacteriati</taxon>
        <taxon>Methanobacteriota</taxon>
        <taxon>Stenosarchaea group</taxon>
        <taxon>Halobacteria</taxon>
        <taxon>Halobacteriales</taxon>
        <taxon>Haloarculaceae</taxon>
        <taxon>Halovenus</taxon>
    </lineage>
</organism>
<keyword evidence="1 3" id="KW-0597">Phosphoprotein</keyword>
<dbReference type="EMBL" id="FNFC01000003">
    <property type="protein sequence ID" value="SDJ44990.1"/>
    <property type="molecule type" value="Genomic_DNA"/>
</dbReference>
<evidence type="ECO:0000313" key="7">
    <source>
        <dbReference type="Proteomes" id="UP000198856"/>
    </source>
</evidence>
<gene>
    <name evidence="6" type="ORF">SAMN05216226_103253</name>
</gene>
<keyword evidence="7" id="KW-1185">Reference proteome</keyword>